<dbReference type="PROSITE" id="PS51318">
    <property type="entry name" value="TAT"/>
    <property type="match status" value="1"/>
</dbReference>
<dbReference type="RefSeq" id="WP_151125102.1">
    <property type="nucleotide sequence ID" value="NZ_CP088082.1"/>
</dbReference>
<dbReference type="EMBL" id="VZPB01000044">
    <property type="protein sequence ID" value="KAB0577764.1"/>
    <property type="molecule type" value="Genomic_DNA"/>
</dbReference>
<dbReference type="AlphaFoldDB" id="A0A643F8U1"/>
<organism evidence="1 2">
    <name type="scientific">Ideonella dechloratans</name>
    <dbReference type="NCBI Taxonomy" id="36863"/>
    <lineage>
        <taxon>Bacteria</taxon>
        <taxon>Pseudomonadati</taxon>
        <taxon>Pseudomonadota</taxon>
        <taxon>Betaproteobacteria</taxon>
        <taxon>Burkholderiales</taxon>
        <taxon>Sphaerotilaceae</taxon>
        <taxon>Ideonella</taxon>
    </lineage>
</organism>
<dbReference type="Pfam" id="PF04214">
    <property type="entry name" value="DUF411"/>
    <property type="match status" value="1"/>
</dbReference>
<protein>
    <submittedName>
        <fullName evidence="1">DUF411 domain-containing protein</fullName>
    </submittedName>
</protein>
<dbReference type="InterPro" id="IPR006311">
    <property type="entry name" value="TAT_signal"/>
</dbReference>
<comment type="caution">
    <text evidence="1">The sequence shown here is derived from an EMBL/GenBank/DDBJ whole genome shotgun (WGS) entry which is preliminary data.</text>
</comment>
<proteinExistence type="predicted"/>
<dbReference type="OrthoDB" id="14727at2"/>
<name>A0A643F8U1_IDEDE</name>
<gene>
    <name evidence="1" type="ORF">F7Q92_15970</name>
</gene>
<reference evidence="1 2" key="1">
    <citation type="submission" date="2019-09" db="EMBL/GenBank/DDBJ databases">
        <title>Draft genome sequences of 48 bacterial type strains from the CCUG.</title>
        <authorList>
            <person name="Tunovic T."/>
            <person name="Pineiro-Iglesias B."/>
            <person name="Unosson C."/>
            <person name="Inganas E."/>
            <person name="Ohlen M."/>
            <person name="Cardew S."/>
            <person name="Jensie-Markopoulos S."/>
            <person name="Salva-Serra F."/>
            <person name="Jaen-Luchoro D."/>
            <person name="Karlsson R."/>
            <person name="Svensson-Stadler L."/>
            <person name="Chun J."/>
            <person name="Moore E."/>
        </authorList>
    </citation>
    <scope>NUCLEOTIDE SEQUENCE [LARGE SCALE GENOMIC DNA]</scope>
    <source>
        <strain evidence="1 2">CCUG 30977</strain>
    </source>
</reference>
<dbReference type="InterPro" id="IPR007332">
    <property type="entry name" value="DUF411"/>
</dbReference>
<evidence type="ECO:0000313" key="1">
    <source>
        <dbReference type="EMBL" id="KAB0577764.1"/>
    </source>
</evidence>
<dbReference type="Proteomes" id="UP000430120">
    <property type="component" value="Unassembled WGS sequence"/>
</dbReference>
<accession>A0A643F8U1</accession>
<keyword evidence="2" id="KW-1185">Reference proteome</keyword>
<evidence type="ECO:0000313" key="2">
    <source>
        <dbReference type="Proteomes" id="UP000430120"/>
    </source>
</evidence>
<sequence>MKQTTATRPVLDRRHLLGLGLLALAGVARPVRAAAPLPTVQVYKNPSCGCCGAWADHMRAAGFQVTLHEVDFPGAIRRQHGLPDRFASCHTALVDGYVVEGHVPAAEVKRLLATRPQAVGLAVPSMPPSSPGMDVPGRNDPYQVLLVDAQGRETVWASYPQPAGRRG</sequence>